<dbReference type="AlphaFoldDB" id="X1E1K5"/>
<keyword evidence="5" id="KW-0862">Zinc</keyword>
<evidence type="ECO:0000256" key="1">
    <source>
        <dbReference type="ARBA" id="ARBA00001966"/>
    </source>
</evidence>
<evidence type="ECO:0000256" key="7">
    <source>
        <dbReference type="ARBA" id="ARBA00023014"/>
    </source>
</evidence>
<reference evidence="9" key="1">
    <citation type="journal article" date="2014" name="Front. Microbiol.">
        <title>High frequency of phylogenetically diverse reductive dehalogenase-homologous genes in deep subseafloor sedimentary metagenomes.</title>
        <authorList>
            <person name="Kawai M."/>
            <person name="Futagami T."/>
            <person name="Toyoda A."/>
            <person name="Takaki Y."/>
            <person name="Nishi S."/>
            <person name="Hori S."/>
            <person name="Arai W."/>
            <person name="Tsubouchi T."/>
            <person name="Morono Y."/>
            <person name="Uchiyama I."/>
            <person name="Ito T."/>
            <person name="Fujiyama A."/>
            <person name="Inagaki F."/>
            <person name="Takami H."/>
        </authorList>
    </citation>
    <scope>NUCLEOTIDE SEQUENCE</scope>
    <source>
        <strain evidence="9">Expedition CK06-06</strain>
    </source>
</reference>
<gene>
    <name evidence="9" type="ORF">S03H2_09770</name>
</gene>
<dbReference type="Pfam" id="PF01964">
    <property type="entry name" value="ThiC_Rad_SAM"/>
    <property type="match status" value="1"/>
</dbReference>
<evidence type="ECO:0000256" key="2">
    <source>
        <dbReference type="ARBA" id="ARBA00022485"/>
    </source>
</evidence>
<evidence type="ECO:0000256" key="3">
    <source>
        <dbReference type="ARBA" id="ARBA00022691"/>
    </source>
</evidence>
<dbReference type="GO" id="GO:0016829">
    <property type="term" value="F:lyase activity"/>
    <property type="evidence" value="ECO:0007669"/>
    <property type="project" value="UniProtKB-KW"/>
</dbReference>
<evidence type="ECO:0000256" key="5">
    <source>
        <dbReference type="ARBA" id="ARBA00022833"/>
    </source>
</evidence>
<dbReference type="EMBL" id="BARU01005080">
    <property type="protein sequence ID" value="GAH26422.1"/>
    <property type="molecule type" value="Genomic_DNA"/>
</dbReference>
<name>X1E1K5_9ZZZZ</name>
<evidence type="ECO:0000313" key="9">
    <source>
        <dbReference type="EMBL" id="GAH26422.1"/>
    </source>
</evidence>
<dbReference type="PANTHER" id="PTHR30557">
    <property type="entry name" value="THIAMINE BIOSYNTHESIS PROTEIN THIC"/>
    <property type="match status" value="1"/>
</dbReference>
<evidence type="ECO:0000256" key="6">
    <source>
        <dbReference type="ARBA" id="ARBA00023004"/>
    </source>
</evidence>
<comment type="caution">
    <text evidence="9">The sequence shown here is derived from an EMBL/GenBank/DDBJ whole genome shotgun (WGS) entry which is preliminary data.</text>
</comment>
<dbReference type="Gene3D" id="3.20.20.540">
    <property type="entry name" value="Radical SAM ThiC family, central domain"/>
    <property type="match status" value="1"/>
</dbReference>
<sequence>EVEKAKIAVQFGADTVMDLSTGITEADLITIRKRILDEVKVPLGTVPIYQTALRALENKGAIIHMDEDDMFNVVEEQAKEGVDFFTIHVGVTQEIVNHLIKHPRLMGVVSRGGTFLASWILENNEENPFNRRYDYLLEMAQEFDFTLSLGDGMRPGSIFDSTDFAQVQELLEISKLVKRAWAADVQVMVEGPGHIPANEVERNIKMQKSLCDERIEKFIKEIFR</sequence>
<evidence type="ECO:0000256" key="8">
    <source>
        <dbReference type="ARBA" id="ARBA00023239"/>
    </source>
</evidence>
<keyword evidence="4" id="KW-0479">Metal-binding</keyword>
<evidence type="ECO:0008006" key="10">
    <source>
        <dbReference type="Google" id="ProtNLM"/>
    </source>
</evidence>
<organism evidence="9">
    <name type="scientific">marine sediment metagenome</name>
    <dbReference type="NCBI Taxonomy" id="412755"/>
    <lineage>
        <taxon>unclassified sequences</taxon>
        <taxon>metagenomes</taxon>
        <taxon>ecological metagenomes</taxon>
    </lineage>
</organism>
<proteinExistence type="predicted"/>
<keyword evidence="3" id="KW-0949">S-adenosyl-L-methionine</keyword>
<accession>X1E1K5</accession>
<comment type="cofactor">
    <cofactor evidence="1">
        <name>[4Fe-4S] cluster</name>
        <dbReference type="ChEBI" id="CHEBI:49883"/>
    </cofactor>
</comment>
<dbReference type="GO" id="GO:0051539">
    <property type="term" value="F:4 iron, 4 sulfur cluster binding"/>
    <property type="evidence" value="ECO:0007669"/>
    <property type="project" value="UniProtKB-KW"/>
</dbReference>
<dbReference type="InterPro" id="IPR038521">
    <property type="entry name" value="ThiC/Bza_core_dom"/>
</dbReference>
<keyword evidence="8" id="KW-0456">Lyase</keyword>
<keyword evidence="6" id="KW-0408">Iron</keyword>
<keyword evidence="7" id="KW-0411">Iron-sulfur</keyword>
<keyword evidence="2" id="KW-0004">4Fe-4S</keyword>
<evidence type="ECO:0000256" key="4">
    <source>
        <dbReference type="ARBA" id="ARBA00022723"/>
    </source>
</evidence>
<protein>
    <recommendedName>
        <fullName evidence="10">Phosphomethylpyrimidine synthase ThiC</fullName>
    </recommendedName>
</protein>
<feature type="non-terminal residue" evidence="9">
    <location>
        <position position="1"/>
    </location>
</feature>
<dbReference type="PANTHER" id="PTHR30557:SF1">
    <property type="entry name" value="PHOSPHOMETHYLPYRIMIDINE SYNTHASE, CHLOROPLASTIC"/>
    <property type="match status" value="1"/>
</dbReference>
<dbReference type="GO" id="GO:0046872">
    <property type="term" value="F:metal ion binding"/>
    <property type="evidence" value="ECO:0007669"/>
    <property type="project" value="UniProtKB-KW"/>
</dbReference>
<dbReference type="InterPro" id="IPR002817">
    <property type="entry name" value="ThiC/BzaA/B"/>
</dbReference>
<dbReference type="GO" id="GO:0009228">
    <property type="term" value="P:thiamine biosynthetic process"/>
    <property type="evidence" value="ECO:0007669"/>
    <property type="project" value="InterPro"/>
</dbReference>